<sequence length="619" mass="67673">MSDLTVRPLSVVQQERAAFGLRSHDYARYRKHCASKLHHLRQSLHVTHGKGREFKKIAPVALDKAQDGHLLIHLFESERAYSHAQELLAAKDGDKHHAISRFRRAVHHSSSLLEYLPRLHTTSRAELAAYHLILSARYAIAKRDDALYNSALVQLATARTLLQALADAAGTSRDVALYTSFLDSAAPEVRFLAHELGHPRAWDTVAVCGDIKRPESEGAWPGFGALLEELEKAKGAKGQGELRPLVWEGTEVQVREPELVELLIRVQGAQGALTAHSSEPAAAPSEVPKEGKGKPRKKHRRTLLPAYDALLHALADAEDLARRLKEAQAATTLLAAAPQGGEKEADVGFLHAFVTYRLLATRIERDLLLVKMLENPPKHFAGGEQAQAKAGSSKAKEAAQDGPDDRTCLAIIKSLDAVLQSLEQMRELAVVEESVDVGEGIERRLNFTRAKRIEYLARLYASQAQYGESLALLARGTIYLRTVSASNTGTTSSPPELEFYPLPPTLAQSLSAQISALELKLKKDWYAATRKKPVFYDVAFNYVAQPGERVRQRAGLPAEEPAPTGIAVGAGSAGPKVPVKASEGGEKRQQVEREEEPALDGAQGKAGWSGYLGGWWGRK</sequence>
<dbReference type="GO" id="GO:0005730">
    <property type="term" value="C:nucleolus"/>
    <property type="evidence" value="ECO:0007669"/>
    <property type="project" value="UniProtKB-SubCell"/>
</dbReference>
<dbReference type="EMBL" id="KV417271">
    <property type="protein sequence ID" value="KZO99788.1"/>
    <property type="molecule type" value="Genomic_DNA"/>
</dbReference>
<keyword evidence="12" id="KW-1185">Reference proteome</keyword>
<organism evidence="11 12">
    <name type="scientific">Calocera viscosa (strain TUFC12733)</name>
    <dbReference type="NCBI Taxonomy" id="1330018"/>
    <lineage>
        <taxon>Eukaryota</taxon>
        <taxon>Fungi</taxon>
        <taxon>Dikarya</taxon>
        <taxon>Basidiomycota</taxon>
        <taxon>Agaricomycotina</taxon>
        <taxon>Dacrymycetes</taxon>
        <taxon>Dacrymycetales</taxon>
        <taxon>Dacrymycetaceae</taxon>
        <taxon>Calocera</taxon>
    </lineage>
</organism>
<keyword evidence="4" id="KW-0963">Cytoplasm</keyword>
<evidence type="ECO:0000256" key="9">
    <source>
        <dbReference type="ARBA" id="ARBA00029498"/>
    </source>
</evidence>
<dbReference type="GO" id="GO:0005047">
    <property type="term" value="F:signal recognition particle binding"/>
    <property type="evidence" value="ECO:0007669"/>
    <property type="project" value="InterPro"/>
</dbReference>
<dbReference type="InterPro" id="IPR026258">
    <property type="entry name" value="SRP68"/>
</dbReference>
<evidence type="ECO:0000256" key="2">
    <source>
        <dbReference type="ARBA" id="ARBA00004604"/>
    </source>
</evidence>
<feature type="compositionally biased region" description="Low complexity" evidence="10">
    <location>
        <begin position="384"/>
        <end position="393"/>
    </location>
</feature>
<feature type="region of interest" description="Disordered" evidence="10">
    <location>
        <begin position="553"/>
        <end position="619"/>
    </location>
</feature>
<gene>
    <name evidence="11" type="ORF">CALVIDRAFT_359343</name>
</gene>
<dbReference type="CDD" id="cd15481">
    <property type="entry name" value="SRP68-RBD"/>
    <property type="match status" value="1"/>
</dbReference>
<evidence type="ECO:0000313" key="11">
    <source>
        <dbReference type="EMBL" id="KZO99788.1"/>
    </source>
</evidence>
<accession>A0A167QIB1</accession>
<comment type="similarity">
    <text evidence="3">Belongs to the SRP68 family.</text>
</comment>
<keyword evidence="5" id="KW-0694">RNA-binding</keyword>
<name>A0A167QIB1_CALVF</name>
<feature type="region of interest" description="Disordered" evidence="10">
    <location>
        <begin position="380"/>
        <end position="402"/>
    </location>
</feature>
<dbReference type="STRING" id="1330018.A0A167QIB1"/>
<keyword evidence="8" id="KW-0687">Ribonucleoprotein</keyword>
<evidence type="ECO:0000256" key="6">
    <source>
        <dbReference type="ARBA" id="ARBA00023135"/>
    </source>
</evidence>
<feature type="compositionally biased region" description="Gly residues" evidence="10">
    <location>
        <begin position="610"/>
        <end position="619"/>
    </location>
</feature>
<evidence type="ECO:0000256" key="1">
    <source>
        <dbReference type="ARBA" id="ARBA00004496"/>
    </source>
</evidence>
<dbReference type="GO" id="GO:0006614">
    <property type="term" value="P:SRP-dependent cotranslational protein targeting to membrane"/>
    <property type="evidence" value="ECO:0007669"/>
    <property type="project" value="InterPro"/>
</dbReference>
<comment type="subcellular location">
    <subcellularLocation>
        <location evidence="1">Cytoplasm</location>
    </subcellularLocation>
    <subcellularLocation>
        <location evidence="2">Nucleus</location>
        <location evidence="2">Nucleolus</location>
    </subcellularLocation>
</comment>
<dbReference type="GO" id="GO:0005786">
    <property type="term" value="C:signal recognition particle, endoplasmic reticulum targeting"/>
    <property type="evidence" value="ECO:0007669"/>
    <property type="project" value="UniProtKB-KW"/>
</dbReference>
<reference evidence="11 12" key="1">
    <citation type="journal article" date="2016" name="Mol. Biol. Evol.">
        <title>Comparative Genomics of Early-Diverging Mushroom-Forming Fungi Provides Insights into the Origins of Lignocellulose Decay Capabilities.</title>
        <authorList>
            <person name="Nagy L.G."/>
            <person name="Riley R."/>
            <person name="Tritt A."/>
            <person name="Adam C."/>
            <person name="Daum C."/>
            <person name="Floudas D."/>
            <person name="Sun H."/>
            <person name="Yadav J.S."/>
            <person name="Pangilinan J."/>
            <person name="Larsson K.H."/>
            <person name="Matsuura K."/>
            <person name="Barry K."/>
            <person name="Labutti K."/>
            <person name="Kuo R."/>
            <person name="Ohm R.A."/>
            <person name="Bhattacharya S.S."/>
            <person name="Shirouzu T."/>
            <person name="Yoshinaga Y."/>
            <person name="Martin F.M."/>
            <person name="Grigoriev I.V."/>
            <person name="Hibbett D.S."/>
        </authorList>
    </citation>
    <scope>NUCLEOTIDE SEQUENCE [LARGE SCALE GENOMIC DNA]</scope>
    <source>
        <strain evidence="11 12">TUFC12733</strain>
    </source>
</reference>
<proteinExistence type="inferred from homology"/>
<dbReference type="Gene3D" id="1.10.3450.40">
    <property type="entry name" value="Signal recognition particle, SRP68 subunit, RNA-binding domain"/>
    <property type="match status" value="1"/>
</dbReference>
<evidence type="ECO:0000256" key="10">
    <source>
        <dbReference type="SAM" id="MobiDB-lite"/>
    </source>
</evidence>
<protein>
    <recommendedName>
        <fullName evidence="9">Signal recognition particle subunit SRP68</fullName>
    </recommendedName>
</protein>
<dbReference type="GO" id="GO:0030942">
    <property type="term" value="F:endoplasmic reticulum signal peptide binding"/>
    <property type="evidence" value="ECO:0007669"/>
    <property type="project" value="InterPro"/>
</dbReference>
<evidence type="ECO:0000256" key="7">
    <source>
        <dbReference type="ARBA" id="ARBA00023242"/>
    </source>
</evidence>
<dbReference type="PANTHER" id="PTHR12860:SF0">
    <property type="entry name" value="SIGNAL RECOGNITION PARTICLE SUBUNIT SRP68"/>
    <property type="match status" value="1"/>
</dbReference>
<dbReference type="InterPro" id="IPR038253">
    <property type="entry name" value="SRP68_N_sf"/>
</dbReference>
<keyword evidence="7" id="KW-0539">Nucleus</keyword>
<evidence type="ECO:0000256" key="8">
    <source>
        <dbReference type="ARBA" id="ARBA00023274"/>
    </source>
</evidence>
<keyword evidence="6" id="KW-0733">Signal recognition particle</keyword>
<feature type="compositionally biased region" description="Basic and acidic residues" evidence="10">
    <location>
        <begin position="583"/>
        <end position="592"/>
    </location>
</feature>
<evidence type="ECO:0000256" key="3">
    <source>
        <dbReference type="ARBA" id="ARBA00009352"/>
    </source>
</evidence>
<dbReference type="Proteomes" id="UP000076738">
    <property type="component" value="Unassembled WGS sequence"/>
</dbReference>
<dbReference type="OrthoDB" id="10255118at2759"/>
<feature type="compositionally biased region" description="Low complexity" evidence="10">
    <location>
        <begin position="277"/>
        <end position="286"/>
    </location>
</feature>
<dbReference type="InterPro" id="IPR034652">
    <property type="entry name" value="SRP68-RBD"/>
</dbReference>
<evidence type="ECO:0000256" key="5">
    <source>
        <dbReference type="ARBA" id="ARBA00022884"/>
    </source>
</evidence>
<dbReference type="PANTHER" id="PTHR12860">
    <property type="entry name" value="SIGNAL RECOGNITION PARTICLE 68 KDA PROTEIN"/>
    <property type="match status" value="1"/>
</dbReference>
<dbReference type="Pfam" id="PF16969">
    <property type="entry name" value="SRP68"/>
    <property type="match status" value="1"/>
</dbReference>
<dbReference type="GO" id="GO:0008312">
    <property type="term" value="F:7S RNA binding"/>
    <property type="evidence" value="ECO:0007669"/>
    <property type="project" value="InterPro"/>
</dbReference>
<evidence type="ECO:0000256" key="4">
    <source>
        <dbReference type="ARBA" id="ARBA00022490"/>
    </source>
</evidence>
<evidence type="ECO:0000313" key="12">
    <source>
        <dbReference type="Proteomes" id="UP000076738"/>
    </source>
</evidence>
<feature type="region of interest" description="Disordered" evidence="10">
    <location>
        <begin position="274"/>
        <end position="299"/>
    </location>
</feature>
<dbReference type="AlphaFoldDB" id="A0A167QIB1"/>